<keyword evidence="16" id="KW-0133">Cell shape</keyword>
<dbReference type="EMBL" id="JAVDWR010000002">
    <property type="protein sequence ID" value="MDR7120277.1"/>
    <property type="molecule type" value="Genomic_DNA"/>
</dbReference>
<evidence type="ECO:0000256" key="24">
    <source>
        <dbReference type="ARBA" id="ARBA00034000"/>
    </source>
</evidence>
<evidence type="ECO:0000256" key="16">
    <source>
        <dbReference type="ARBA" id="ARBA00022960"/>
    </source>
</evidence>
<dbReference type="InterPro" id="IPR001264">
    <property type="entry name" value="Glyco_trans_51"/>
</dbReference>
<keyword evidence="18" id="KW-0573">Peptidoglycan synthesis</keyword>
<dbReference type="InterPro" id="IPR031376">
    <property type="entry name" value="PCB_OB"/>
</dbReference>
<dbReference type="EC" id="3.4.16.4" evidence="6"/>
<evidence type="ECO:0000313" key="31">
    <source>
        <dbReference type="Proteomes" id="UP001257909"/>
    </source>
</evidence>
<dbReference type="SUPFAM" id="SSF53955">
    <property type="entry name" value="Lysozyme-like"/>
    <property type="match status" value="1"/>
</dbReference>
<proteinExistence type="inferred from homology"/>
<keyword evidence="8" id="KW-1003">Cell membrane</keyword>
<evidence type="ECO:0000256" key="15">
    <source>
        <dbReference type="ARBA" id="ARBA00022801"/>
    </source>
</evidence>
<evidence type="ECO:0000256" key="2">
    <source>
        <dbReference type="ARBA" id="ARBA00004249"/>
    </source>
</evidence>
<comment type="similarity">
    <text evidence="4">In the C-terminal section; belongs to the transpeptidase family.</text>
</comment>
<dbReference type="Pfam" id="PF00912">
    <property type="entry name" value="Transgly"/>
    <property type="match status" value="1"/>
</dbReference>
<dbReference type="InterPro" id="IPR001460">
    <property type="entry name" value="PCN-bd_Tpept"/>
</dbReference>
<comment type="catalytic activity">
    <reaction evidence="26">
        <text>[GlcNAc-(1-&gt;4)-Mur2Ac(oyl-L-Ala-gamma-D-Glu-L-Lys-D-Ala-D-Ala)](n)-di-trans,octa-cis-undecaprenyl diphosphate + beta-D-GlcNAc-(1-&gt;4)-Mur2Ac(oyl-L-Ala-gamma-D-Glu-L-Lys-D-Ala-D-Ala)-di-trans,octa-cis-undecaprenyl diphosphate = [GlcNAc-(1-&gt;4)-Mur2Ac(oyl-L-Ala-gamma-D-Glu-L-Lys-D-Ala-D-Ala)](n+1)-di-trans,octa-cis-undecaprenyl diphosphate + di-trans,octa-cis-undecaprenyl diphosphate + H(+)</text>
        <dbReference type="Rhea" id="RHEA:23708"/>
        <dbReference type="Rhea" id="RHEA-COMP:9602"/>
        <dbReference type="Rhea" id="RHEA-COMP:9603"/>
        <dbReference type="ChEBI" id="CHEBI:15378"/>
        <dbReference type="ChEBI" id="CHEBI:58405"/>
        <dbReference type="ChEBI" id="CHEBI:60033"/>
        <dbReference type="ChEBI" id="CHEBI:78435"/>
        <dbReference type="EC" id="2.4.99.28"/>
    </reaction>
</comment>
<keyword evidence="17" id="KW-0735">Signal-anchor</keyword>
<dbReference type="RefSeq" id="WP_310275584.1">
    <property type="nucleotide sequence ID" value="NZ_JAVDWR010000002.1"/>
</dbReference>
<evidence type="ECO:0000256" key="8">
    <source>
        <dbReference type="ARBA" id="ARBA00022475"/>
    </source>
</evidence>
<dbReference type="PANTHER" id="PTHR32282:SF27">
    <property type="entry name" value="PENICILLIN-BINDING PROTEIN 1A"/>
    <property type="match status" value="1"/>
</dbReference>
<evidence type="ECO:0000256" key="23">
    <source>
        <dbReference type="ARBA" id="ARBA00023316"/>
    </source>
</evidence>
<comment type="pathway">
    <text evidence="3">Cell wall biogenesis; peptidoglycan biosynthesis.</text>
</comment>
<evidence type="ECO:0000259" key="28">
    <source>
        <dbReference type="Pfam" id="PF00912"/>
    </source>
</evidence>
<dbReference type="InterPro" id="IPR036950">
    <property type="entry name" value="PBP_transglycosylase"/>
</dbReference>
<evidence type="ECO:0000256" key="11">
    <source>
        <dbReference type="ARBA" id="ARBA00022670"/>
    </source>
</evidence>
<keyword evidence="15 30" id="KW-0378">Hydrolase</keyword>
<evidence type="ECO:0000256" key="7">
    <source>
        <dbReference type="ARBA" id="ARBA00018638"/>
    </source>
</evidence>
<comment type="similarity">
    <text evidence="5">In the N-terminal section; belongs to the glycosyltransferase 51 family.</text>
</comment>
<dbReference type="GO" id="GO:0016787">
    <property type="term" value="F:hydrolase activity"/>
    <property type="evidence" value="ECO:0007669"/>
    <property type="project" value="UniProtKB-KW"/>
</dbReference>
<dbReference type="InterPro" id="IPR012338">
    <property type="entry name" value="Beta-lactam/transpept-like"/>
</dbReference>
<keyword evidence="13 30" id="KW-0808">Transferase</keyword>
<comment type="caution">
    <text evidence="30">The sequence shown here is derived from an EMBL/GenBank/DDBJ whole genome shotgun (WGS) entry which is preliminary data.</text>
</comment>
<dbReference type="EC" id="2.4.99.28" evidence="25"/>
<protein>
    <recommendedName>
        <fullName evidence="7">Penicillin-binding protein 1A</fullName>
        <ecNumber evidence="25">2.4.99.28</ecNumber>
        <ecNumber evidence="6">3.4.16.4</ecNumber>
    </recommendedName>
</protein>
<evidence type="ECO:0000256" key="19">
    <source>
        <dbReference type="ARBA" id="ARBA00022989"/>
    </source>
</evidence>
<evidence type="ECO:0000256" key="6">
    <source>
        <dbReference type="ARBA" id="ARBA00012448"/>
    </source>
</evidence>
<keyword evidence="11" id="KW-0645">Protease</keyword>
<keyword evidence="23" id="KW-0961">Cell wall biogenesis/degradation</keyword>
<dbReference type="NCBIfam" id="TIGR02074">
    <property type="entry name" value="PBP_1a_fam"/>
    <property type="match status" value="1"/>
</dbReference>
<dbReference type="InterPro" id="IPR050396">
    <property type="entry name" value="Glycosyltr_51/Transpeptidase"/>
</dbReference>
<evidence type="ECO:0000256" key="26">
    <source>
        <dbReference type="ARBA" id="ARBA00049902"/>
    </source>
</evidence>
<dbReference type="Gene3D" id="3.40.710.10">
    <property type="entry name" value="DD-peptidase/beta-lactamase superfamily"/>
    <property type="match status" value="2"/>
</dbReference>
<dbReference type="Pfam" id="PF00905">
    <property type="entry name" value="Transpeptidase"/>
    <property type="match status" value="1"/>
</dbReference>
<keyword evidence="12 30" id="KW-0328">Glycosyltransferase</keyword>
<dbReference type="Gene3D" id="1.10.3810.10">
    <property type="entry name" value="Biosynthetic peptidoglycan transglycosylase-like"/>
    <property type="match status" value="1"/>
</dbReference>
<dbReference type="PANTHER" id="PTHR32282">
    <property type="entry name" value="BINDING PROTEIN TRANSPEPTIDASE, PUTATIVE-RELATED"/>
    <property type="match status" value="1"/>
</dbReference>
<organism evidence="30 31">
    <name type="scientific">Rheinheimera soli</name>
    <dbReference type="NCBI Taxonomy" id="443616"/>
    <lineage>
        <taxon>Bacteria</taxon>
        <taxon>Pseudomonadati</taxon>
        <taxon>Pseudomonadota</taxon>
        <taxon>Gammaproteobacteria</taxon>
        <taxon>Chromatiales</taxon>
        <taxon>Chromatiaceae</taxon>
        <taxon>Rheinheimera</taxon>
    </lineage>
</organism>
<sequence>MSWFKKLIILVIAGAFSVVATVAASYWYVKDDLPSVATLKDVKLQTPMRVFSQDGELISQFGEKRRIPLKLEEMPDLLLKAVLATEDNRFYEHPGIDVIGMFRAFTVVAMSGEARQGASTITQQLARVFFLTREKKLIRKIKEIFLALRIEQELTKDEILELYLNKIELGHRSFGVGAAAQVYFGKNIQDLTLSEMAIIAGLPQGPSVLNPVRSPSRARARRNIVLGRMLNEGYITQAQYDEALQEPILSKLHGAQITASAPYVAEMVRQEVVDKFGEEEAYSKGFQVFTTVDSKLQGKAVAAVQKNVVGYDERHGYRGPVATLWQSKAQPQNDGSVKFVETDRLSDEAILAYLDTQHGLEDLVPAVITGVSGQQAEAILSGGRKITLPWQGLNWARAFISHDRQSHPPKAAADVLAPGMHVLVRPDAGEWRLGQIPGVSGAIVAISPKDGAVQALVGGYSFAMTQFNRATQANRQVGSNIKPFIYSAALEENLTLATLMNDAPIHQWDEGSNQAWRPKNSPEVYDGAIRIREALAKSKNVVAVRLLRAVGIENTRQHLTKFGFREKDLPHSETLALGSASLTPLELATGYAVFANGGFLVKPYVITKILDDQNNLIYEHIPVPVCAECEQQALAAKAAEEAAAAAALVARSADPEALLEATFAEQVTATEATAAEQPEVKVPAYAPRVLSAQNAFLIADALKSSIWGGGDWKAGTGWLGTAHRLRELKRQDLAGKTGTTNDVKDAWFSGFSPELVVTSWVGFDDAESRLGKTAWNNNLGKDQIAGGESGAKTALPAWQEFVGFALKARPQVYIQPPVGITSVRIDLKTGLLTQATDNSSGFEFFKQGTEPKTYVNSSVQQLPTQNNQQQQDEIELF</sequence>
<dbReference type="SUPFAM" id="SSF56601">
    <property type="entry name" value="beta-lactamase/transpeptidase-like"/>
    <property type="match status" value="1"/>
</dbReference>
<comment type="subcellular location">
    <subcellularLocation>
        <location evidence="2">Cell inner membrane</location>
        <topology evidence="2">Single-pass type II membrane protein</topology>
    </subcellularLocation>
</comment>
<evidence type="ECO:0000256" key="20">
    <source>
        <dbReference type="ARBA" id="ARBA00023136"/>
    </source>
</evidence>
<reference evidence="30 31" key="1">
    <citation type="submission" date="2023-07" db="EMBL/GenBank/DDBJ databases">
        <title>Sorghum-associated microbial communities from plants grown in Nebraska, USA.</title>
        <authorList>
            <person name="Schachtman D."/>
        </authorList>
    </citation>
    <scope>NUCLEOTIDE SEQUENCE [LARGE SCALE GENOMIC DNA]</scope>
    <source>
        <strain evidence="30 31">4138</strain>
    </source>
</reference>
<feature type="domain" description="Penicillin-binding protein transpeptidase" evidence="27">
    <location>
        <begin position="441"/>
        <end position="753"/>
    </location>
</feature>
<evidence type="ECO:0000256" key="21">
    <source>
        <dbReference type="ARBA" id="ARBA00023251"/>
    </source>
</evidence>
<feature type="domain" description="Glycosyl transferase family 51" evidence="28">
    <location>
        <begin position="55"/>
        <end position="229"/>
    </location>
</feature>
<accession>A0ABU1VX31</accession>
<dbReference type="InterPro" id="IPR023346">
    <property type="entry name" value="Lysozyme-like_dom_sf"/>
</dbReference>
<keyword evidence="10" id="KW-0121">Carboxypeptidase</keyword>
<evidence type="ECO:0000259" key="27">
    <source>
        <dbReference type="Pfam" id="PF00905"/>
    </source>
</evidence>
<evidence type="ECO:0000256" key="1">
    <source>
        <dbReference type="ARBA" id="ARBA00002624"/>
    </source>
</evidence>
<evidence type="ECO:0000256" key="25">
    <source>
        <dbReference type="ARBA" id="ARBA00044770"/>
    </source>
</evidence>
<comment type="function">
    <text evidence="1">Cell wall formation. Synthesis of cross-linked peptidoglycan from the lipid intermediates. The enzyme has a penicillin-insensitive transglycosylase N-terminal domain (formation of linear glycan strands) and a penicillin-sensitive transpeptidase C-terminal domain (cross-linking of the peptide subunits).</text>
</comment>
<evidence type="ECO:0000256" key="22">
    <source>
        <dbReference type="ARBA" id="ARBA00023268"/>
    </source>
</evidence>
<keyword evidence="14" id="KW-0812">Transmembrane</keyword>
<keyword evidence="31" id="KW-1185">Reference proteome</keyword>
<evidence type="ECO:0000256" key="3">
    <source>
        <dbReference type="ARBA" id="ARBA00004752"/>
    </source>
</evidence>
<comment type="catalytic activity">
    <reaction evidence="24">
        <text>Preferential cleavage: (Ac)2-L-Lys-D-Ala-|-D-Ala. Also transpeptidation of peptidyl-alanyl moieties that are N-acyl substituents of D-alanine.</text>
        <dbReference type="EC" id="3.4.16.4"/>
    </reaction>
</comment>
<keyword evidence="22" id="KW-0511">Multifunctional enzyme</keyword>
<evidence type="ECO:0000256" key="9">
    <source>
        <dbReference type="ARBA" id="ARBA00022519"/>
    </source>
</evidence>
<evidence type="ECO:0000256" key="17">
    <source>
        <dbReference type="ARBA" id="ARBA00022968"/>
    </source>
</evidence>
<evidence type="ECO:0000256" key="4">
    <source>
        <dbReference type="ARBA" id="ARBA00007090"/>
    </source>
</evidence>
<keyword evidence="19" id="KW-1133">Transmembrane helix</keyword>
<keyword evidence="21" id="KW-0046">Antibiotic resistance</keyword>
<dbReference type="GO" id="GO:0016757">
    <property type="term" value="F:glycosyltransferase activity"/>
    <property type="evidence" value="ECO:0007669"/>
    <property type="project" value="UniProtKB-KW"/>
</dbReference>
<evidence type="ECO:0000313" key="30">
    <source>
        <dbReference type="EMBL" id="MDR7120277.1"/>
    </source>
</evidence>
<evidence type="ECO:0000256" key="14">
    <source>
        <dbReference type="ARBA" id="ARBA00022692"/>
    </source>
</evidence>
<keyword evidence="9" id="KW-0997">Cell inner membrane</keyword>
<evidence type="ECO:0000256" key="10">
    <source>
        <dbReference type="ARBA" id="ARBA00022645"/>
    </source>
</evidence>
<feature type="domain" description="Penicillin-binding protein OB-like" evidence="29">
    <location>
        <begin position="317"/>
        <end position="439"/>
    </location>
</feature>
<name>A0ABU1VX31_9GAMM</name>
<dbReference type="Proteomes" id="UP001257909">
    <property type="component" value="Unassembled WGS sequence"/>
</dbReference>
<evidence type="ECO:0000256" key="12">
    <source>
        <dbReference type="ARBA" id="ARBA00022676"/>
    </source>
</evidence>
<evidence type="ECO:0000256" key="18">
    <source>
        <dbReference type="ARBA" id="ARBA00022984"/>
    </source>
</evidence>
<keyword evidence="20" id="KW-0472">Membrane</keyword>
<evidence type="ECO:0000256" key="5">
    <source>
        <dbReference type="ARBA" id="ARBA00007739"/>
    </source>
</evidence>
<gene>
    <name evidence="30" type="ORF">J2W69_001206</name>
</gene>
<evidence type="ECO:0000256" key="13">
    <source>
        <dbReference type="ARBA" id="ARBA00022679"/>
    </source>
</evidence>
<evidence type="ECO:0000259" key="29">
    <source>
        <dbReference type="Pfam" id="PF17092"/>
    </source>
</evidence>
<dbReference type="Pfam" id="PF17092">
    <property type="entry name" value="PCB_OB"/>
    <property type="match status" value="1"/>
</dbReference>